<keyword evidence="2" id="KW-0564">Palmitate</keyword>
<dbReference type="RefSeq" id="WP_054255156.1">
    <property type="nucleotide sequence ID" value="NZ_CYIG01000005.1"/>
</dbReference>
<dbReference type="PANTHER" id="PTHR30203:SF29">
    <property type="entry name" value="PROTEIN CYAE"/>
    <property type="match status" value="1"/>
</dbReference>
<dbReference type="Proteomes" id="UP000183656">
    <property type="component" value="Unassembled WGS sequence"/>
</dbReference>
<keyword evidence="2" id="KW-1134">Transmembrane beta strand</keyword>
<name>A0A1I7FKQ4_9BURK</name>
<proteinExistence type="inferred from homology"/>
<comment type="similarity">
    <text evidence="1 2">Belongs to the outer membrane factor (OMF) (TC 1.B.17) family.</text>
</comment>
<keyword evidence="2 3" id="KW-0449">Lipoprotein</keyword>
<keyword evidence="2" id="KW-0812">Transmembrane</keyword>
<gene>
    <name evidence="3" type="ORF">SAMN04489707_1002134</name>
</gene>
<dbReference type="STRING" id="343013.SAMN04489707_1002134"/>
<evidence type="ECO:0000313" key="3">
    <source>
        <dbReference type="EMBL" id="SFU36744.1"/>
    </source>
</evidence>
<dbReference type="NCBIfam" id="TIGR01845">
    <property type="entry name" value="outer_NodT"/>
    <property type="match status" value="1"/>
</dbReference>
<reference evidence="3 4" key="1">
    <citation type="submission" date="2016-10" db="EMBL/GenBank/DDBJ databases">
        <authorList>
            <person name="de Groot N.N."/>
        </authorList>
    </citation>
    <scope>NUCLEOTIDE SEQUENCE [LARGE SCALE GENOMIC DNA]</scope>
    <source>
        <strain evidence="3 4">R-24608</strain>
    </source>
</reference>
<dbReference type="GO" id="GO:0005886">
    <property type="term" value="C:plasma membrane"/>
    <property type="evidence" value="ECO:0007669"/>
    <property type="project" value="UniProtKB-SubCell"/>
</dbReference>
<evidence type="ECO:0000256" key="1">
    <source>
        <dbReference type="ARBA" id="ARBA00007613"/>
    </source>
</evidence>
<dbReference type="GO" id="GO:0015562">
    <property type="term" value="F:efflux transmembrane transporter activity"/>
    <property type="evidence" value="ECO:0007669"/>
    <property type="project" value="InterPro"/>
</dbReference>
<comment type="subcellular location">
    <subcellularLocation>
        <location evidence="2">Cell membrane</location>
        <topology evidence="2">Lipid-anchor</topology>
    </subcellularLocation>
</comment>
<dbReference type="Gene3D" id="2.20.200.10">
    <property type="entry name" value="Outer membrane efflux proteins (OEP)"/>
    <property type="match status" value="1"/>
</dbReference>
<feature type="signal peptide" evidence="2">
    <location>
        <begin position="1"/>
        <end position="19"/>
    </location>
</feature>
<keyword evidence="2" id="KW-0732">Signal</keyword>
<evidence type="ECO:0000313" key="4">
    <source>
        <dbReference type="Proteomes" id="UP000183656"/>
    </source>
</evidence>
<evidence type="ECO:0000256" key="2">
    <source>
        <dbReference type="RuleBase" id="RU362097"/>
    </source>
</evidence>
<dbReference type="SUPFAM" id="SSF56954">
    <property type="entry name" value="Outer membrane efflux proteins (OEP)"/>
    <property type="match status" value="1"/>
</dbReference>
<accession>A0A1I7FKQ4</accession>
<dbReference type="Gene3D" id="1.20.1600.10">
    <property type="entry name" value="Outer membrane efflux proteins (OEP)"/>
    <property type="match status" value="1"/>
</dbReference>
<dbReference type="EMBL" id="FPBX01000002">
    <property type="protein sequence ID" value="SFU36744.1"/>
    <property type="molecule type" value="Genomic_DNA"/>
</dbReference>
<dbReference type="OrthoDB" id="9770517at2"/>
<dbReference type="Pfam" id="PF02321">
    <property type="entry name" value="OEP"/>
    <property type="match status" value="2"/>
</dbReference>
<keyword evidence="4" id="KW-1185">Reference proteome</keyword>
<dbReference type="PANTHER" id="PTHR30203">
    <property type="entry name" value="OUTER MEMBRANE CATION EFFLUX PROTEIN"/>
    <property type="match status" value="1"/>
</dbReference>
<organism evidence="3 4">
    <name type="scientific">Paenacidovorax caeni</name>
    <dbReference type="NCBI Taxonomy" id="343013"/>
    <lineage>
        <taxon>Bacteria</taxon>
        <taxon>Pseudomonadati</taxon>
        <taxon>Pseudomonadota</taxon>
        <taxon>Betaproteobacteria</taxon>
        <taxon>Burkholderiales</taxon>
        <taxon>Comamonadaceae</taxon>
        <taxon>Paenacidovorax</taxon>
    </lineage>
</organism>
<dbReference type="AlphaFoldDB" id="A0A1I7FKQ4"/>
<sequence length="480" mass="49966">MTLSILGRLALAAAPLALAACAVGAPPPSVPAAVPAGWQAPLPHGASVADLAHWWQRMDDPLLVELIAAAQEVSPSMAQARSRLAQARASQVAARAALWPALDAQATARRGLDTQQGGLNTVAQGTLQASWEVDLFGGNAAQGEAAAQRLAGARAQWHEARVSVAAEVALATSEWRQCRQLQAVAQADAQSRGETARLARLSEQAGFTAPATAALAQASQAEGQARAVQQRLQCEVALKGLVALTGWDEPVLRERLSAQPAQEAPDALFAVGALPAQVLAQRPDLYSAEREVAAASAEVGSARAQRYPRLVLSGTVGAGWLSMGGQQQGANAWALGPATLSLPLFDGGRRAAQVDAAQARYDEAVALYRARVRQAVSEVEQALVRLQGAAERSADAARAAQGYHTAYLAAEARWRGGLASLMELEEVRRSALAAQTAVVNLRQERMAAWVALYRAAGGGWDADAPGPDAAPLPVAARATP</sequence>
<dbReference type="InterPro" id="IPR010131">
    <property type="entry name" value="MdtP/NodT-like"/>
</dbReference>
<dbReference type="InterPro" id="IPR003423">
    <property type="entry name" value="OMP_efflux"/>
</dbReference>
<feature type="chain" id="PRO_5010001001" evidence="2">
    <location>
        <begin position="20"/>
        <end position="480"/>
    </location>
</feature>
<keyword evidence="2" id="KW-0472">Membrane</keyword>
<protein>
    <submittedName>
        <fullName evidence="3">Efflux transporter, outer membrane factor (OMF) lipoprotein, NodT family</fullName>
    </submittedName>
</protein>